<dbReference type="GO" id="GO:0003677">
    <property type="term" value="F:DNA binding"/>
    <property type="evidence" value="ECO:0007669"/>
    <property type="project" value="InterPro"/>
</dbReference>
<dbReference type="FunCoup" id="A0A1E7ETM7">
    <property type="interactions" value="105"/>
</dbReference>
<dbReference type="GO" id="GO:0016887">
    <property type="term" value="F:ATP hydrolysis activity"/>
    <property type="evidence" value="ECO:0007669"/>
    <property type="project" value="TreeGrafter"/>
</dbReference>
<keyword evidence="8" id="KW-0539">Nucleus</keyword>
<feature type="domain" description="Helicase C-terminal" evidence="10">
    <location>
        <begin position="314"/>
        <end position="465"/>
    </location>
</feature>
<dbReference type="CDD" id="cd18793">
    <property type="entry name" value="SF2_C_SNF"/>
    <property type="match status" value="1"/>
</dbReference>
<dbReference type="GO" id="GO:0034728">
    <property type="term" value="P:nucleosome organization"/>
    <property type="evidence" value="ECO:0007669"/>
    <property type="project" value="TreeGrafter"/>
</dbReference>
<evidence type="ECO:0000259" key="11">
    <source>
        <dbReference type="PROSITE" id="PS51293"/>
    </source>
</evidence>
<dbReference type="KEGG" id="fcy:FRACYDRAFT_212111"/>
<keyword evidence="3" id="KW-0547">Nucleotide-binding</keyword>
<dbReference type="SUPFAM" id="SSF52540">
    <property type="entry name" value="P-loop containing nucleoside triphosphate hydrolases"/>
    <property type="match status" value="2"/>
</dbReference>
<dbReference type="InterPro" id="IPR036306">
    <property type="entry name" value="ISWI_HAND-dom_sf"/>
</dbReference>
<evidence type="ECO:0000313" key="12">
    <source>
        <dbReference type="EMBL" id="OEU09380.1"/>
    </source>
</evidence>
<dbReference type="SUPFAM" id="SSF101224">
    <property type="entry name" value="HAND domain of the nucleosome remodeling ATPase ISWI"/>
    <property type="match status" value="1"/>
</dbReference>
<organism evidence="12 13">
    <name type="scientific">Fragilariopsis cylindrus CCMP1102</name>
    <dbReference type="NCBI Taxonomy" id="635003"/>
    <lineage>
        <taxon>Eukaryota</taxon>
        <taxon>Sar</taxon>
        <taxon>Stramenopiles</taxon>
        <taxon>Ochrophyta</taxon>
        <taxon>Bacillariophyta</taxon>
        <taxon>Bacillariophyceae</taxon>
        <taxon>Bacillariophycidae</taxon>
        <taxon>Bacillariales</taxon>
        <taxon>Bacillariaceae</taxon>
        <taxon>Fragilariopsis</taxon>
    </lineage>
</organism>
<keyword evidence="5" id="KW-0347">Helicase</keyword>
<comment type="subcellular location">
    <subcellularLocation>
        <location evidence="1">Nucleus</location>
    </subcellularLocation>
</comment>
<comment type="similarity">
    <text evidence="2">Belongs to the SNF2/RAD54 helicase family. ISWI subfamily.</text>
</comment>
<evidence type="ECO:0000256" key="3">
    <source>
        <dbReference type="ARBA" id="ARBA00022741"/>
    </source>
</evidence>
<evidence type="ECO:0000259" key="9">
    <source>
        <dbReference type="PROSITE" id="PS51192"/>
    </source>
</evidence>
<dbReference type="GO" id="GO:0140658">
    <property type="term" value="F:ATP-dependent chromatin remodeler activity"/>
    <property type="evidence" value="ECO:0007669"/>
    <property type="project" value="TreeGrafter"/>
</dbReference>
<reference evidence="12 13" key="1">
    <citation type="submission" date="2016-09" db="EMBL/GenBank/DDBJ databases">
        <title>Extensive genetic diversity and differential bi-allelic expression allows diatom success in the polar Southern Ocean.</title>
        <authorList>
            <consortium name="DOE Joint Genome Institute"/>
            <person name="Mock T."/>
            <person name="Otillar R.P."/>
            <person name="Strauss J."/>
            <person name="Dupont C."/>
            <person name="Frickenhaus S."/>
            <person name="Maumus F."/>
            <person name="Mcmullan M."/>
            <person name="Sanges R."/>
            <person name="Schmutz J."/>
            <person name="Toseland A."/>
            <person name="Valas R."/>
            <person name="Veluchamy A."/>
            <person name="Ward B.J."/>
            <person name="Allen A."/>
            <person name="Barry K."/>
            <person name="Falciatore A."/>
            <person name="Ferrante M."/>
            <person name="Fortunato A.E."/>
            <person name="Gloeckner G."/>
            <person name="Gruber A."/>
            <person name="Hipkin R."/>
            <person name="Janech M."/>
            <person name="Kroth P."/>
            <person name="Leese F."/>
            <person name="Lindquist E."/>
            <person name="Lyon B.R."/>
            <person name="Martin J."/>
            <person name="Mayer C."/>
            <person name="Parker M."/>
            <person name="Quesneville H."/>
            <person name="Raymond J."/>
            <person name="Uhlig C."/>
            <person name="Valentin K.U."/>
            <person name="Worden A.Z."/>
            <person name="Armbrust E.V."/>
            <person name="Bowler C."/>
            <person name="Green B."/>
            <person name="Moulton V."/>
            <person name="Van Oosterhout C."/>
            <person name="Grigoriev I."/>
        </authorList>
    </citation>
    <scope>NUCLEOTIDE SEQUENCE [LARGE SCALE GENOMIC DNA]</scope>
    <source>
        <strain evidence="12 13">CCMP1102</strain>
    </source>
</reference>
<dbReference type="PANTHER" id="PTHR45623">
    <property type="entry name" value="CHROMODOMAIN-HELICASE-DNA-BINDING PROTEIN 3-RELATED-RELATED"/>
    <property type="match status" value="1"/>
</dbReference>
<evidence type="ECO:0000256" key="8">
    <source>
        <dbReference type="ARBA" id="ARBA00023242"/>
    </source>
</evidence>
<dbReference type="PROSITE" id="PS51192">
    <property type="entry name" value="HELICASE_ATP_BIND_1"/>
    <property type="match status" value="1"/>
</dbReference>
<feature type="domain" description="Helicase ATP-binding" evidence="9">
    <location>
        <begin position="13"/>
        <end position="184"/>
    </location>
</feature>
<proteinExistence type="inferred from homology"/>
<keyword evidence="6" id="KW-0067">ATP-binding</keyword>
<dbReference type="Proteomes" id="UP000095751">
    <property type="component" value="Unassembled WGS sequence"/>
</dbReference>
<dbReference type="InterPro" id="IPR049730">
    <property type="entry name" value="SNF2/RAD54-like_C"/>
</dbReference>
<dbReference type="AlphaFoldDB" id="A0A1E7ETM7"/>
<dbReference type="InterPro" id="IPR009057">
    <property type="entry name" value="Homeodomain-like_sf"/>
</dbReference>
<dbReference type="InterPro" id="IPR017884">
    <property type="entry name" value="SANT_dom"/>
</dbReference>
<sequence>MHNYQLEGLNWLIKLHCNGLNGILADEMGLGKTLQTISFLAYLREGRGVRGPHIVIVPKSVVGNWMREFKKWCPSIRTIRMGGTKDERIIFEKEHLPVDKTTGKHKWDVLVTSYEGALKEKSKLGKIDWKYLIIDEAHRIKNENSSLSKAVRTINTGHRLLITGTPLQNNLRELWALLNFLMPEIFGDAEQFDEWFSMSDEAGKENVIKKLHTVLRPFMLRRVKKDVAKSLPPKKETKLYIGLSKMQQEWYVSVLRKDSHELNKLGGPDKGRLMNVLMQLRKVCNHPYLFDGAEKGPPYSDGPHLWENSGKMMLLHKLLTKLKIKESRVLIFSQMTRVLDILEDYCRYIGHQYCRIDGNTSGEMRDSQMDEFNAEGSPKFLFLLSTRAGGLGINLATADIVVLYDSDWNPQVDLQAMDRAHRIGQKKPVQVFRFITEGTVEEKIIERADRKLFLDAAVIQQGRLAEQNAAVDKGDLMKMVRFGADQILSGKGGTYSDEDIDALIAKGEEKTSAIQAKLQTDAQHNLADFQLLGDGDGDKDTFSFDGKNYRDSTKTVGNFINLPQRERKRNYDVNEYFRDTMNPGGPTGGMKAHAADAASKKRKKGPALHDFQLFNRERLNEIAEKERQLAAQKENQIKKINEFPEMEKELVNFKLSAAENSEKKRLQAEGFPDWNKKDFKSFCTGLERHGRYDFSRVASDVHNETNKDPKDIERYFVSFWTNYRRIEDHKKIMERIQKGERKILRLRQIRDAIQEKVERHLEDLIEHSWSKMKINYGTGTKGRAYQEEEDAFLVAMMYRYGYGAAERIRMSIRRAWQFRFDWYFKSRSALEIQKRCDVIVKIIEKENDDVRKAQEQAKSFESNVLVPETGNGEVNEPVPAVPVPAVGEAIIAATTGIAVGVASQPELQLA</sequence>
<dbReference type="Gene3D" id="1.10.1040.30">
    <property type="entry name" value="ISWI, HAND domain"/>
    <property type="match status" value="1"/>
</dbReference>
<evidence type="ECO:0000256" key="4">
    <source>
        <dbReference type="ARBA" id="ARBA00022801"/>
    </source>
</evidence>
<dbReference type="OrthoDB" id="5857104at2759"/>
<dbReference type="FunFam" id="3.40.50.300:FF:000082">
    <property type="entry name" value="ISWI chromatin remodeling complex ATPase ISW1"/>
    <property type="match status" value="1"/>
</dbReference>
<evidence type="ECO:0000313" key="13">
    <source>
        <dbReference type="Proteomes" id="UP000095751"/>
    </source>
</evidence>
<name>A0A1E7ETM7_9STRA</name>
<dbReference type="PANTHER" id="PTHR45623:SF49">
    <property type="entry name" value="SWI_SNF-RELATED MATRIX-ASSOCIATED ACTIN-DEPENDENT REGULATOR OF CHROMATIN SUBFAMILY A MEMBER 5"/>
    <property type="match status" value="1"/>
</dbReference>
<dbReference type="Pfam" id="PF09110">
    <property type="entry name" value="HAND"/>
    <property type="match status" value="1"/>
</dbReference>
<evidence type="ECO:0000256" key="2">
    <source>
        <dbReference type="ARBA" id="ARBA00009687"/>
    </source>
</evidence>
<gene>
    <name evidence="12" type="primary">Ino80a</name>
    <name evidence="12" type="ORF">FRACYDRAFT_212111</name>
</gene>
<dbReference type="GO" id="GO:0005524">
    <property type="term" value="F:ATP binding"/>
    <property type="evidence" value="ECO:0007669"/>
    <property type="project" value="UniProtKB-KW"/>
</dbReference>
<dbReference type="InterPro" id="IPR015195">
    <property type="entry name" value="SLIDE"/>
</dbReference>
<dbReference type="GO" id="GO:0031491">
    <property type="term" value="F:nucleosome binding"/>
    <property type="evidence" value="ECO:0007669"/>
    <property type="project" value="InterPro"/>
</dbReference>
<dbReference type="InterPro" id="IPR015194">
    <property type="entry name" value="ISWI_HAND-dom"/>
</dbReference>
<evidence type="ECO:0000256" key="1">
    <source>
        <dbReference type="ARBA" id="ARBA00004123"/>
    </source>
</evidence>
<protein>
    <submittedName>
        <fullName evidence="12">SNF2_N-domain-containing protein</fullName>
    </submittedName>
</protein>
<dbReference type="Pfam" id="PF00271">
    <property type="entry name" value="Helicase_C"/>
    <property type="match status" value="1"/>
</dbReference>
<dbReference type="SMART" id="SM00487">
    <property type="entry name" value="DEXDc"/>
    <property type="match status" value="1"/>
</dbReference>
<keyword evidence="13" id="KW-1185">Reference proteome</keyword>
<dbReference type="SMART" id="SM00490">
    <property type="entry name" value="HELICc"/>
    <property type="match status" value="1"/>
</dbReference>
<dbReference type="PROSITE" id="PS51194">
    <property type="entry name" value="HELICASE_CTER"/>
    <property type="match status" value="1"/>
</dbReference>
<dbReference type="Gene3D" id="3.40.50.300">
    <property type="entry name" value="P-loop containing nucleotide triphosphate hydrolases"/>
    <property type="match status" value="1"/>
</dbReference>
<dbReference type="GO" id="GO:0005634">
    <property type="term" value="C:nucleus"/>
    <property type="evidence" value="ECO:0007669"/>
    <property type="project" value="UniProtKB-SubCell"/>
</dbReference>
<dbReference type="InterPro" id="IPR014001">
    <property type="entry name" value="Helicase_ATP-bd"/>
</dbReference>
<feature type="domain" description="SANT" evidence="11">
    <location>
        <begin position="669"/>
        <end position="724"/>
    </location>
</feature>
<evidence type="ECO:0000256" key="7">
    <source>
        <dbReference type="ARBA" id="ARBA00023054"/>
    </source>
</evidence>
<dbReference type="SUPFAM" id="SSF46689">
    <property type="entry name" value="Homeodomain-like"/>
    <property type="match status" value="2"/>
</dbReference>
<keyword evidence="4" id="KW-0378">Hydrolase</keyword>
<dbReference type="FunFam" id="3.40.50.10810:FF:000015">
    <property type="entry name" value="lymphoid-specific helicase isoform X1"/>
    <property type="match status" value="1"/>
</dbReference>
<dbReference type="EMBL" id="KV784375">
    <property type="protein sequence ID" value="OEU09380.1"/>
    <property type="molecule type" value="Genomic_DNA"/>
</dbReference>
<evidence type="ECO:0000256" key="5">
    <source>
        <dbReference type="ARBA" id="ARBA00022806"/>
    </source>
</evidence>
<dbReference type="InParanoid" id="A0A1E7ETM7"/>
<dbReference type="Gene3D" id="3.40.50.10810">
    <property type="entry name" value="Tandem AAA-ATPase domain"/>
    <property type="match status" value="1"/>
</dbReference>
<dbReference type="Pfam" id="PF00176">
    <property type="entry name" value="SNF2-rel_dom"/>
    <property type="match status" value="1"/>
</dbReference>
<dbReference type="GO" id="GO:0000785">
    <property type="term" value="C:chromatin"/>
    <property type="evidence" value="ECO:0007669"/>
    <property type="project" value="TreeGrafter"/>
</dbReference>
<evidence type="ECO:0000256" key="6">
    <source>
        <dbReference type="ARBA" id="ARBA00022840"/>
    </source>
</evidence>
<dbReference type="Gene3D" id="1.10.10.60">
    <property type="entry name" value="Homeodomain-like"/>
    <property type="match status" value="2"/>
</dbReference>
<accession>A0A1E7ETM7</accession>
<keyword evidence="7" id="KW-0175">Coiled coil</keyword>
<dbReference type="InterPro" id="IPR000330">
    <property type="entry name" value="SNF2_N"/>
</dbReference>
<dbReference type="PROSITE" id="PS51293">
    <property type="entry name" value="SANT"/>
    <property type="match status" value="1"/>
</dbReference>
<dbReference type="GO" id="GO:0004386">
    <property type="term" value="F:helicase activity"/>
    <property type="evidence" value="ECO:0007669"/>
    <property type="project" value="UniProtKB-KW"/>
</dbReference>
<dbReference type="GO" id="GO:0042393">
    <property type="term" value="F:histone binding"/>
    <property type="evidence" value="ECO:0007669"/>
    <property type="project" value="TreeGrafter"/>
</dbReference>
<dbReference type="InterPro" id="IPR027417">
    <property type="entry name" value="P-loop_NTPase"/>
</dbReference>
<dbReference type="InterPro" id="IPR001650">
    <property type="entry name" value="Helicase_C-like"/>
</dbReference>
<dbReference type="InterPro" id="IPR038718">
    <property type="entry name" value="SNF2-like_sf"/>
</dbReference>
<evidence type="ECO:0000259" key="10">
    <source>
        <dbReference type="PROSITE" id="PS51194"/>
    </source>
</evidence>
<dbReference type="Pfam" id="PF09111">
    <property type="entry name" value="SLIDE"/>
    <property type="match status" value="1"/>
</dbReference>